<dbReference type="Gene3D" id="3.20.20.70">
    <property type="entry name" value="Aldolase class I"/>
    <property type="match status" value="1"/>
</dbReference>
<dbReference type="InterPro" id="IPR013785">
    <property type="entry name" value="Aldolase_TIM"/>
</dbReference>
<dbReference type="InterPro" id="IPR007197">
    <property type="entry name" value="rSAM"/>
</dbReference>
<name>A0A1E5L9D4_9FIRM</name>
<dbReference type="RefSeq" id="WP_069700618.1">
    <property type="nucleotide sequence ID" value="NZ_MJAT01000001.1"/>
</dbReference>
<dbReference type="CDD" id="cd01335">
    <property type="entry name" value="Radical_SAM"/>
    <property type="match status" value="1"/>
</dbReference>
<reference evidence="8 9" key="1">
    <citation type="submission" date="2016-09" db="EMBL/GenBank/DDBJ databases">
        <title>Desulfuribacillus arsenicus sp. nov., an obligately anaerobic, dissimilatory arsenic- and antimonate-reducing bacterium isolated from anoxic sediments.</title>
        <authorList>
            <person name="Abin C.A."/>
            <person name="Hollibaugh J.T."/>
        </authorList>
    </citation>
    <scope>NUCLEOTIDE SEQUENCE [LARGE SCALE GENOMIC DNA]</scope>
    <source>
        <strain evidence="8 9">MLFW-2</strain>
    </source>
</reference>
<dbReference type="SFLD" id="SFLDG01387">
    <property type="entry name" value="BtrN-like_SPASM_domain_contain"/>
    <property type="match status" value="1"/>
</dbReference>
<dbReference type="NCBIfam" id="TIGR04085">
    <property type="entry name" value="rSAM_more_4Fe4S"/>
    <property type="match status" value="1"/>
</dbReference>
<evidence type="ECO:0000256" key="2">
    <source>
        <dbReference type="ARBA" id="ARBA00022485"/>
    </source>
</evidence>
<evidence type="ECO:0000313" key="8">
    <source>
        <dbReference type="EMBL" id="OEH86741.1"/>
    </source>
</evidence>
<dbReference type="Pfam" id="PF04055">
    <property type="entry name" value="Radical_SAM"/>
    <property type="match status" value="1"/>
</dbReference>
<dbReference type="SUPFAM" id="SSF102114">
    <property type="entry name" value="Radical SAM enzymes"/>
    <property type="match status" value="1"/>
</dbReference>
<dbReference type="SFLD" id="SFLDS00029">
    <property type="entry name" value="Radical_SAM"/>
    <property type="match status" value="1"/>
</dbReference>
<dbReference type="PROSITE" id="PS51918">
    <property type="entry name" value="RADICAL_SAM"/>
    <property type="match status" value="1"/>
</dbReference>
<keyword evidence="4" id="KW-0479">Metal-binding</keyword>
<dbReference type="InterPro" id="IPR006638">
    <property type="entry name" value="Elp3/MiaA/NifB-like_rSAM"/>
</dbReference>
<proteinExistence type="predicted"/>
<dbReference type="InterPro" id="IPR034391">
    <property type="entry name" value="AdoMet-like_SPASM_containing"/>
</dbReference>
<dbReference type="InterPro" id="IPR050377">
    <property type="entry name" value="Radical_SAM_PqqE_MftC-like"/>
</dbReference>
<keyword evidence="5" id="KW-0408">Iron</keyword>
<dbReference type="GO" id="GO:0046872">
    <property type="term" value="F:metal ion binding"/>
    <property type="evidence" value="ECO:0007669"/>
    <property type="project" value="UniProtKB-KW"/>
</dbReference>
<dbReference type="PANTHER" id="PTHR11228:SF7">
    <property type="entry name" value="PQQA PEPTIDE CYCLASE"/>
    <property type="match status" value="1"/>
</dbReference>
<evidence type="ECO:0000256" key="5">
    <source>
        <dbReference type="ARBA" id="ARBA00023004"/>
    </source>
</evidence>
<keyword evidence="3" id="KW-0949">S-adenosyl-L-methionine</keyword>
<evidence type="ECO:0000256" key="3">
    <source>
        <dbReference type="ARBA" id="ARBA00022691"/>
    </source>
</evidence>
<evidence type="ECO:0000259" key="7">
    <source>
        <dbReference type="PROSITE" id="PS51918"/>
    </source>
</evidence>
<dbReference type="PANTHER" id="PTHR11228">
    <property type="entry name" value="RADICAL SAM DOMAIN PROTEIN"/>
    <property type="match status" value="1"/>
</dbReference>
<dbReference type="GO" id="GO:0003824">
    <property type="term" value="F:catalytic activity"/>
    <property type="evidence" value="ECO:0007669"/>
    <property type="project" value="InterPro"/>
</dbReference>
<gene>
    <name evidence="8" type="ORF">BHU72_00240</name>
</gene>
<evidence type="ECO:0000256" key="4">
    <source>
        <dbReference type="ARBA" id="ARBA00022723"/>
    </source>
</evidence>
<dbReference type="Proteomes" id="UP000095255">
    <property type="component" value="Unassembled WGS sequence"/>
</dbReference>
<dbReference type="SMART" id="SM00729">
    <property type="entry name" value="Elp3"/>
    <property type="match status" value="1"/>
</dbReference>
<evidence type="ECO:0000313" key="9">
    <source>
        <dbReference type="Proteomes" id="UP000095255"/>
    </source>
</evidence>
<comment type="caution">
    <text evidence="8">The sequence shown here is derived from an EMBL/GenBank/DDBJ whole genome shotgun (WGS) entry which is preliminary data.</text>
</comment>
<protein>
    <recommendedName>
        <fullName evidence="7">Radical SAM core domain-containing protein</fullName>
    </recommendedName>
</protein>
<dbReference type="Pfam" id="PF13186">
    <property type="entry name" value="SPASM"/>
    <property type="match status" value="1"/>
</dbReference>
<dbReference type="SFLD" id="SFLDG01067">
    <property type="entry name" value="SPASM/twitch_domain_containing"/>
    <property type="match status" value="1"/>
</dbReference>
<feature type="domain" description="Radical SAM core" evidence="7">
    <location>
        <begin position="21"/>
        <end position="252"/>
    </location>
</feature>
<evidence type="ECO:0000256" key="1">
    <source>
        <dbReference type="ARBA" id="ARBA00001966"/>
    </source>
</evidence>
<dbReference type="GO" id="GO:0051536">
    <property type="term" value="F:iron-sulfur cluster binding"/>
    <property type="evidence" value="ECO:0007669"/>
    <property type="project" value="UniProtKB-KW"/>
</dbReference>
<comment type="cofactor">
    <cofactor evidence="1">
        <name>[4Fe-4S] cluster</name>
        <dbReference type="ChEBI" id="CHEBI:49883"/>
    </cofactor>
</comment>
<accession>A0A1E5L9D4</accession>
<organism evidence="8 9">
    <name type="scientific">Desulfuribacillus stibiiarsenatis</name>
    <dbReference type="NCBI Taxonomy" id="1390249"/>
    <lineage>
        <taxon>Bacteria</taxon>
        <taxon>Bacillati</taxon>
        <taxon>Bacillota</taxon>
        <taxon>Desulfuribacillia</taxon>
        <taxon>Desulfuribacillales</taxon>
        <taxon>Desulfuribacillaceae</taxon>
        <taxon>Desulfuribacillus</taxon>
    </lineage>
</organism>
<evidence type="ECO:0000256" key="6">
    <source>
        <dbReference type="ARBA" id="ARBA00023014"/>
    </source>
</evidence>
<dbReference type="EMBL" id="MJAT01000001">
    <property type="protein sequence ID" value="OEH86741.1"/>
    <property type="molecule type" value="Genomic_DNA"/>
</dbReference>
<keyword evidence="9" id="KW-1185">Reference proteome</keyword>
<dbReference type="InterPro" id="IPR023885">
    <property type="entry name" value="4Fe4S-binding_SPASM_dom"/>
</dbReference>
<keyword evidence="2" id="KW-0004">4Fe-4S</keyword>
<dbReference type="STRING" id="1390249.BHU72_00240"/>
<dbReference type="AlphaFoldDB" id="A0A1E5L9D4"/>
<sequence length="342" mass="39506">MKLSFAEKNSTRMDLKTIVPLNMPLGICIEPTNVCNFKCKMCPVSFNDFYDINGGRNFIDFELYKKIIQDVLEMGRLNNLNLYGDGEPFLNKNLIEMIRYAKGKDVSNNITVTSNGYLLNEKLAEETVKSGLDYIRFSIYGFNDEEFKSITQTKNDSNVILNNIKRLRELRDEHNSNLHIYVKTILPQDQKNLEQDFIRTFTNIADEIGIEHPMNWNGYDNRKLISNIDENCSTDETMIQGYYKEKNKGGYKKVCTTPFTSLNIKSNGDVVICIVDWNKGTKVGNIKESSLSEIWNGDTLREFRKMHLIGQKHENESCMNCKHMYSNPDNIDEISDILMSKI</sequence>
<dbReference type="InterPro" id="IPR058240">
    <property type="entry name" value="rSAM_sf"/>
</dbReference>
<dbReference type="OrthoDB" id="9805809at2"/>
<keyword evidence="6" id="KW-0411">Iron-sulfur</keyword>